<organism evidence="4 5">
    <name type="scientific">Gloeobacter morelensis MG652769</name>
    <dbReference type="NCBI Taxonomy" id="2781736"/>
    <lineage>
        <taxon>Bacteria</taxon>
        <taxon>Bacillati</taxon>
        <taxon>Cyanobacteriota</taxon>
        <taxon>Cyanophyceae</taxon>
        <taxon>Gloeobacterales</taxon>
        <taxon>Gloeobacteraceae</taxon>
        <taxon>Gloeobacter</taxon>
        <taxon>Gloeobacter morelensis</taxon>
    </lineage>
</organism>
<dbReference type="Pfam" id="PF00437">
    <property type="entry name" value="T2SSE"/>
    <property type="match status" value="1"/>
</dbReference>
<dbReference type="CDD" id="cd01131">
    <property type="entry name" value="PilT"/>
    <property type="match status" value="1"/>
</dbReference>
<reference evidence="4 5" key="1">
    <citation type="journal article" date="2021" name="Genome Biol. Evol.">
        <title>Complete Genome Sequencing of a Novel Gloeobacter Species from a Waterfall Cave in Mexico.</title>
        <authorList>
            <person name="Saw J.H."/>
            <person name="Cardona T."/>
            <person name="Montejano G."/>
        </authorList>
    </citation>
    <scope>NUCLEOTIDE SEQUENCE [LARGE SCALE GENOMIC DNA]</scope>
    <source>
        <strain evidence="4">MG652769</strain>
    </source>
</reference>
<keyword evidence="5" id="KW-1185">Reference proteome</keyword>
<dbReference type="Gene3D" id="3.40.50.300">
    <property type="entry name" value="P-loop containing nucleotide triphosphate hydrolases"/>
    <property type="match status" value="1"/>
</dbReference>
<dbReference type="InterPro" id="IPR003593">
    <property type="entry name" value="AAA+_ATPase"/>
</dbReference>
<evidence type="ECO:0000256" key="2">
    <source>
        <dbReference type="SAM" id="MobiDB-lite"/>
    </source>
</evidence>
<dbReference type="PANTHER" id="PTHR30486:SF16">
    <property type="entry name" value="TWITCHING MOTILITY PROTEIN PILT"/>
    <property type="match status" value="1"/>
</dbReference>
<name>A0ABY3PS32_9CYAN</name>
<feature type="region of interest" description="Disordered" evidence="2">
    <location>
        <begin position="355"/>
        <end position="385"/>
    </location>
</feature>
<accession>A0ABY3PS32</accession>
<protein>
    <submittedName>
        <fullName evidence="4">Type IV pilus twitching motility protein PilT</fullName>
    </submittedName>
</protein>
<gene>
    <name evidence="4" type="ORF">ISF26_09900</name>
</gene>
<feature type="domain" description="Bacterial type II secretion system protein E" evidence="3">
    <location>
        <begin position="195"/>
        <end position="209"/>
    </location>
</feature>
<dbReference type="PROSITE" id="PS00662">
    <property type="entry name" value="T2SP_E"/>
    <property type="match status" value="1"/>
</dbReference>
<dbReference type="Gene3D" id="3.30.450.90">
    <property type="match status" value="1"/>
</dbReference>
<dbReference type="RefSeq" id="WP_230843733.1">
    <property type="nucleotide sequence ID" value="NZ_CP063845.1"/>
</dbReference>
<dbReference type="InterPro" id="IPR006321">
    <property type="entry name" value="PilT/PilU"/>
</dbReference>
<sequence>MPVPTIQQLMQTVVDWSGSDLHIAAGMPPCIRAGGKLRFAGESPLAPDDTQAMIFSLLTPGQRQHLEAHWELDFSHGIGATRFRINVYKDKGHYAAALRALSSKIPAIDDLGLPPVMRDIADRPRGLVLVTGPTGSGKTTTLASLIDYINTSRSEHILTVEDPIEYLFVPKKSFINQRQLGEDTKSFANALRAALREDPDVILVGEMRDLETIQLAITAAETGHLVFATLHTASAAQTVDRMVDVFPPAQQQQIRVQLSNSLVAVFAQTLIPRADAGSGIQSRCLAQEIMIVTPAIANLIREGKTSQIYSAIQTGGNLGMKTLETSLRDLYAAGRISYENALARTSRPEEFQRIAGAPPAAGRPAVGPGGGGGPRPSFTQPITNR</sequence>
<evidence type="ECO:0000256" key="1">
    <source>
        <dbReference type="ARBA" id="ARBA00006611"/>
    </source>
</evidence>
<dbReference type="Proteomes" id="UP001054846">
    <property type="component" value="Chromosome"/>
</dbReference>
<comment type="similarity">
    <text evidence="1">Belongs to the GSP E family.</text>
</comment>
<dbReference type="SMART" id="SM00382">
    <property type="entry name" value="AAA"/>
    <property type="match status" value="1"/>
</dbReference>
<evidence type="ECO:0000313" key="5">
    <source>
        <dbReference type="Proteomes" id="UP001054846"/>
    </source>
</evidence>
<evidence type="ECO:0000259" key="3">
    <source>
        <dbReference type="PROSITE" id="PS00662"/>
    </source>
</evidence>
<dbReference type="PANTHER" id="PTHR30486">
    <property type="entry name" value="TWITCHING MOTILITY PROTEIN PILT"/>
    <property type="match status" value="1"/>
</dbReference>
<dbReference type="InterPro" id="IPR050921">
    <property type="entry name" value="T4SS_GSP_E_ATPase"/>
</dbReference>
<dbReference type="EMBL" id="CP063845">
    <property type="protein sequence ID" value="UFP96495.1"/>
    <property type="molecule type" value="Genomic_DNA"/>
</dbReference>
<feature type="compositionally biased region" description="Low complexity" evidence="2">
    <location>
        <begin position="355"/>
        <end position="366"/>
    </location>
</feature>
<dbReference type="NCBIfam" id="TIGR01420">
    <property type="entry name" value="pilT_fam"/>
    <property type="match status" value="1"/>
</dbReference>
<dbReference type="InterPro" id="IPR001482">
    <property type="entry name" value="T2SS/T4SS_dom"/>
</dbReference>
<proteinExistence type="inferred from homology"/>
<dbReference type="InterPro" id="IPR027417">
    <property type="entry name" value="P-loop_NTPase"/>
</dbReference>
<dbReference type="SUPFAM" id="SSF52540">
    <property type="entry name" value="P-loop containing nucleoside triphosphate hydrolases"/>
    <property type="match status" value="1"/>
</dbReference>
<evidence type="ECO:0000313" key="4">
    <source>
        <dbReference type="EMBL" id="UFP96495.1"/>
    </source>
</evidence>